<dbReference type="PRINTS" id="PR00078">
    <property type="entry name" value="G3PDHDRGNASE"/>
</dbReference>
<dbReference type="InterPro" id="IPR020830">
    <property type="entry name" value="GlycerAld_3-P_DH_AS"/>
</dbReference>
<dbReference type="FunFam" id="3.30.360.10:FF:000002">
    <property type="entry name" value="Glyceraldehyde-3-phosphate dehydrogenase"/>
    <property type="match status" value="1"/>
</dbReference>
<dbReference type="PANTHER" id="PTHR43148">
    <property type="entry name" value="GLYCERALDEHYDE-3-PHOSPHATE DEHYDROGENASE 2"/>
    <property type="match status" value="1"/>
</dbReference>
<evidence type="ECO:0000256" key="1">
    <source>
        <dbReference type="ARBA" id="ARBA00007406"/>
    </source>
</evidence>
<dbReference type="GO" id="GO:0006006">
    <property type="term" value="P:glucose metabolic process"/>
    <property type="evidence" value="ECO:0007669"/>
    <property type="project" value="InterPro"/>
</dbReference>
<feature type="site" description="Activates thiol group during catalysis" evidence="6">
    <location>
        <position position="191"/>
    </location>
</feature>
<organism evidence="10 11">
    <name type="scientific">Desulforamulus aquiferis</name>
    <dbReference type="NCBI Taxonomy" id="1397668"/>
    <lineage>
        <taxon>Bacteria</taxon>
        <taxon>Bacillati</taxon>
        <taxon>Bacillota</taxon>
        <taxon>Clostridia</taxon>
        <taxon>Eubacteriales</taxon>
        <taxon>Peptococcaceae</taxon>
        <taxon>Desulforamulus</taxon>
    </lineage>
</organism>
<evidence type="ECO:0000256" key="6">
    <source>
        <dbReference type="PIRSR" id="PIRSR000149-4"/>
    </source>
</evidence>
<dbReference type="Gene3D" id="3.40.50.720">
    <property type="entry name" value="NAD(P)-binding Rossmann-like Domain"/>
    <property type="match status" value="1"/>
</dbReference>
<dbReference type="FunFam" id="3.40.50.720:FF:000001">
    <property type="entry name" value="Glyceraldehyde-3-phosphate dehydrogenase"/>
    <property type="match status" value="1"/>
</dbReference>
<dbReference type="Gene3D" id="3.30.360.10">
    <property type="entry name" value="Dihydrodipicolinate Reductase, domain 2"/>
    <property type="match status" value="1"/>
</dbReference>
<reference evidence="10" key="2">
    <citation type="submission" date="2023-03" db="EMBL/GenBank/DDBJ databases">
        <authorList>
            <person name="Zhang Z."/>
        </authorList>
    </citation>
    <scope>NUCLEOTIDE SEQUENCE</scope>
    <source>
        <strain evidence="10">DSA</strain>
    </source>
</reference>
<evidence type="ECO:0000256" key="3">
    <source>
        <dbReference type="PIRSR" id="PIRSR000149-1"/>
    </source>
</evidence>
<dbReference type="SUPFAM" id="SSF55347">
    <property type="entry name" value="Glyceraldehyde-3-phosphate dehydrogenase-like, C-terminal domain"/>
    <property type="match status" value="1"/>
</dbReference>
<keyword evidence="5" id="KW-0547">Nucleotide-binding</keyword>
<feature type="binding site" evidence="5">
    <location>
        <begin position="12"/>
        <end position="13"/>
    </location>
    <ligand>
        <name>NAD(+)</name>
        <dbReference type="ChEBI" id="CHEBI:57540"/>
    </ligand>
</feature>
<dbReference type="RefSeq" id="WP_304543373.1">
    <property type="nucleotide sequence ID" value="NZ_JARPTC010000017.1"/>
</dbReference>
<dbReference type="Pfam" id="PF00044">
    <property type="entry name" value="Gp_dh_N"/>
    <property type="match status" value="1"/>
</dbReference>
<evidence type="ECO:0000256" key="2">
    <source>
        <dbReference type="ARBA" id="ARBA00023002"/>
    </source>
</evidence>
<dbReference type="GO" id="GO:0051287">
    <property type="term" value="F:NAD binding"/>
    <property type="evidence" value="ECO:0007669"/>
    <property type="project" value="InterPro"/>
</dbReference>
<dbReference type="CDD" id="cd18126">
    <property type="entry name" value="GAPDH_I_C"/>
    <property type="match status" value="1"/>
</dbReference>
<comment type="caution">
    <text evidence="10">The sequence shown here is derived from an EMBL/GenBank/DDBJ whole genome shotgun (WGS) entry which is preliminary data.</text>
</comment>
<feature type="active site" description="Nucleophile" evidence="3">
    <location>
        <position position="164"/>
    </location>
</feature>
<feature type="domain" description="Glyceraldehyde 3-phosphate dehydrogenase NAD(P) binding" evidence="9">
    <location>
        <begin position="3"/>
        <end position="164"/>
    </location>
</feature>
<evidence type="ECO:0000259" key="9">
    <source>
        <dbReference type="SMART" id="SM00846"/>
    </source>
</evidence>
<feature type="binding site" evidence="4">
    <location>
        <position position="194"/>
    </location>
    <ligand>
        <name>D-glyceraldehyde 3-phosphate</name>
        <dbReference type="ChEBI" id="CHEBI:59776"/>
    </ligand>
</feature>
<sequence>MTVKVGINGFGRIGRNVLRCAIERGEFEVALVNHKSRRLDFKAINDLTYAQTLAHLLKYDSVHGILNADISATEDTIIINGKEIRVYAEGDPTKLPWKELGVDIVIESTGRFTKGPDAAKHIEAGAKKVIISAPGKDVDATIVMGVNDDIYDPANHNIISNASCTTNCLAPVAKVINDKFGIVKGLMTTVHSYTNDQQILDLPHKDLRRARAAGMSIIPTTTGAAKAVALVLPELNGKLNGFAMRVPTPNVSVVDLVVELAKPSSAEEINAALKEAADGPMKNILEFNPLPLVSKDFNGNPHSSIVDGLSTMVIDGNMAKVVAWYDNEWGYSNRVLDLALMAAEKGL</sequence>
<accession>A0AAW7ZF91</accession>
<dbReference type="SMART" id="SM00846">
    <property type="entry name" value="Gp_dh_N"/>
    <property type="match status" value="1"/>
</dbReference>
<feature type="binding site" evidence="5">
    <location>
        <position position="46"/>
    </location>
    <ligand>
        <name>NAD(+)</name>
        <dbReference type="ChEBI" id="CHEBI:57540"/>
    </ligand>
</feature>
<dbReference type="AlphaFoldDB" id="A0AAW7ZF91"/>
<evidence type="ECO:0000313" key="11">
    <source>
        <dbReference type="Proteomes" id="UP001172911"/>
    </source>
</evidence>
<feature type="binding site" evidence="4">
    <location>
        <begin position="222"/>
        <end position="223"/>
    </location>
    <ligand>
        <name>D-glyceraldehyde 3-phosphate</name>
        <dbReference type="ChEBI" id="CHEBI:59776"/>
    </ligand>
</feature>
<dbReference type="InterPro" id="IPR020829">
    <property type="entry name" value="GlycerAld_3-P_DH_cat"/>
</dbReference>
<dbReference type="InterPro" id="IPR020828">
    <property type="entry name" value="GlycerAld_3-P_DH_NAD(P)-bd"/>
</dbReference>
<dbReference type="NCBIfam" id="TIGR01534">
    <property type="entry name" value="GAPDH-I"/>
    <property type="match status" value="1"/>
</dbReference>
<evidence type="ECO:0000256" key="5">
    <source>
        <dbReference type="PIRSR" id="PIRSR000149-3"/>
    </source>
</evidence>
<dbReference type="PROSITE" id="PS00071">
    <property type="entry name" value="GAPDH"/>
    <property type="match status" value="1"/>
</dbReference>
<dbReference type="InterPro" id="IPR020831">
    <property type="entry name" value="GlycerAld/Erythrose_P_DH"/>
</dbReference>
<evidence type="ECO:0000256" key="8">
    <source>
        <dbReference type="RuleBase" id="RU361160"/>
    </source>
</evidence>
<evidence type="ECO:0000256" key="4">
    <source>
        <dbReference type="PIRSR" id="PIRSR000149-2"/>
    </source>
</evidence>
<feature type="binding site" evidence="5">
    <location>
        <position position="327"/>
    </location>
    <ligand>
        <name>NAD(+)</name>
        <dbReference type="ChEBI" id="CHEBI:57540"/>
    </ligand>
</feature>
<feature type="binding site" evidence="5">
    <location>
        <position position="132"/>
    </location>
    <ligand>
        <name>NAD(+)</name>
        <dbReference type="ChEBI" id="CHEBI:57540"/>
    </ligand>
</feature>
<gene>
    <name evidence="10" type="primary">gap</name>
    <name evidence="10" type="ORF">P6N53_11855</name>
</gene>
<dbReference type="GO" id="GO:0016620">
    <property type="term" value="F:oxidoreductase activity, acting on the aldehyde or oxo group of donors, NAD or NADP as acceptor"/>
    <property type="evidence" value="ECO:0007669"/>
    <property type="project" value="InterPro"/>
</dbReference>
<keyword evidence="2 8" id="KW-0560">Oxidoreductase</keyword>
<dbReference type="Proteomes" id="UP001172911">
    <property type="component" value="Unassembled WGS sequence"/>
</dbReference>
<dbReference type="SUPFAM" id="SSF51735">
    <property type="entry name" value="NAD(P)-binding Rossmann-fold domains"/>
    <property type="match status" value="1"/>
</dbReference>
<dbReference type="PIRSF" id="PIRSF000149">
    <property type="entry name" value="GAP_DH"/>
    <property type="match status" value="1"/>
</dbReference>
<dbReference type="GO" id="GO:0050661">
    <property type="term" value="F:NADP binding"/>
    <property type="evidence" value="ECO:0007669"/>
    <property type="project" value="InterPro"/>
</dbReference>
<dbReference type="EC" id="1.2.1.-" evidence="8"/>
<reference evidence="10" key="1">
    <citation type="journal article" date="2023" name="J. Hazard. Mater.">
        <title>Anaerobic biodegradation of pyrene and benzo[a]pyrene by a new sulfate-reducing Desulforamulus aquiferis strain DSA.</title>
        <authorList>
            <person name="Zhang Z."/>
            <person name="Sun J."/>
            <person name="Gong X."/>
            <person name="Wang C."/>
            <person name="Wang H."/>
        </authorList>
    </citation>
    <scope>NUCLEOTIDE SEQUENCE</scope>
    <source>
        <strain evidence="10">DSA</strain>
    </source>
</reference>
<feature type="binding site" evidence="4">
    <location>
        <position position="245"/>
    </location>
    <ligand>
        <name>D-glyceraldehyde 3-phosphate</name>
        <dbReference type="ChEBI" id="CHEBI:59776"/>
    </ligand>
</feature>
<proteinExistence type="inferred from homology"/>
<dbReference type="CDD" id="cd05214">
    <property type="entry name" value="GAPDH_I_N"/>
    <property type="match status" value="1"/>
</dbReference>
<keyword evidence="5" id="KW-0520">NAD</keyword>
<comment type="similarity">
    <text evidence="1 7">Belongs to the glyceraldehyde-3-phosphate dehydrogenase family.</text>
</comment>
<dbReference type="InterPro" id="IPR006424">
    <property type="entry name" value="Glyceraldehyde-3-P_DH_1"/>
</dbReference>
<name>A0AAW7ZF91_9FIRM</name>
<evidence type="ECO:0000313" key="10">
    <source>
        <dbReference type="EMBL" id="MDO7787915.1"/>
    </source>
</evidence>
<keyword evidence="11" id="KW-1185">Reference proteome</keyword>
<dbReference type="Pfam" id="PF02800">
    <property type="entry name" value="Gp_dh_C"/>
    <property type="match status" value="1"/>
</dbReference>
<dbReference type="EMBL" id="JARPTC010000017">
    <property type="protein sequence ID" value="MDO7787915.1"/>
    <property type="molecule type" value="Genomic_DNA"/>
</dbReference>
<feature type="binding site" evidence="4">
    <location>
        <begin position="163"/>
        <end position="165"/>
    </location>
    <ligand>
        <name>D-glyceraldehyde 3-phosphate</name>
        <dbReference type="ChEBI" id="CHEBI:59776"/>
    </ligand>
</feature>
<dbReference type="InterPro" id="IPR036291">
    <property type="entry name" value="NAD(P)-bd_dom_sf"/>
</dbReference>
<evidence type="ECO:0000256" key="7">
    <source>
        <dbReference type="RuleBase" id="RU000397"/>
    </source>
</evidence>
<protein>
    <recommendedName>
        <fullName evidence="8">Glyceraldehyde-3-phosphate dehydrogenase</fullName>
        <ecNumber evidence="8">1.2.1.-</ecNumber>
    </recommendedName>
</protein>